<name>A0ABT2N564_9CYAN</name>
<feature type="domain" description="Calx-beta" evidence="7">
    <location>
        <begin position="905"/>
        <end position="1008"/>
    </location>
</feature>
<feature type="region of interest" description="Disordered" evidence="6">
    <location>
        <begin position="468"/>
        <end position="518"/>
    </location>
</feature>
<dbReference type="EMBL" id="JAMXFA010000002">
    <property type="protein sequence ID" value="MCT7976431.1"/>
    <property type="molecule type" value="Genomic_DNA"/>
</dbReference>
<comment type="subcellular location">
    <subcellularLocation>
        <location evidence="1">Secreted</location>
    </subcellularLocation>
</comment>
<evidence type="ECO:0000313" key="9">
    <source>
        <dbReference type="Proteomes" id="UP001525961"/>
    </source>
</evidence>
<keyword evidence="3" id="KW-0732">Signal</keyword>
<feature type="compositionally biased region" description="Pro residues" evidence="6">
    <location>
        <begin position="473"/>
        <end position="509"/>
    </location>
</feature>
<feature type="compositionally biased region" description="Polar residues" evidence="6">
    <location>
        <begin position="8"/>
        <end position="17"/>
    </location>
</feature>
<feature type="region of interest" description="Disordered" evidence="6">
    <location>
        <begin position="74"/>
        <end position="102"/>
    </location>
</feature>
<dbReference type="InterPro" id="IPR018511">
    <property type="entry name" value="Hemolysin-typ_Ca-bd_CS"/>
</dbReference>
<dbReference type="SUPFAM" id="SSF51120">
    <property type="entry name" value="beta-Roll"/>
    <property type="match status" value="4"/>
</dbReference>
<dbReference type="InterPro" id="IPR011049">
    <property type="entry name" value="Serralysin-like_metalloprot_C"/>
</dbReference>
<feature type="domain" description="Calx-beta" evidence="7">
    <location>
        <begin position="508"/>
        <end position="613"/>
    </location>
</feature>
<dbReference type="Gene3D" id="2.150.10.10">
    <property type="entry name" value="Serralysin-like metalloprotease, C-terminal"/>
    <property type="match status" value="5"/>
</dbReference>
<proteinExistence type="predicted"/>
<evidence type="ECO:0000256" key="6">
    <source>
        <dbReference type="SAM" id="MobiDB-lite"/>
    </source>
</evidence>
<dbReference type="InterPro" id="IPR003644">
    <property type="entry name" value="Calx_beta"/>
</dbReference>
<evidence type="ECO:0000259" key="7">
    <source>
        <dbReference type="SMART" id="SM00237"/>
    </source>
</evidence>
<feature type="region of interest" description="Disordered" evidence="6">
    <location>
        <begin position="1"/>
        <end position="34"/>
    </location>
</feature>
<comment type="caution">
    <text evidence="8">The sequence shown here is derived from an EMBL/GenBank/DDBJ whole genome shotgun (WGS) entry which is preliminary data.</text>
</comment>
<keyword evidence="5" id="KW-0106">Calcium</keyword>
<feature type="compositionally biased region" description="Polar residues" evidence="6">
    <location>
        <begin position="82"/>
        <end position="93"/>
    </location>
</feature>
<protein>
    <recommendedName>
        <fullName evidence="7">Calx-beta domain-containing protein</fullName>
    </recommendedName>
</protein>
<evidence type="ECO:0000313" key="8">
    <source>
        <dbReference type="EMBL" id="MCT7976431.1"/>
    </source>
</evidence>
<dbReference type="InterPro" id="IPR001343">
    <property type="entry name" value="Hemolysn_Ca-bd"/>
</dbReference>
<sequence length="1143" mass="118303">MAEIRDPNNPQATNLPGSNLPGLDESDPLESSRTLEEEGIFLDLSLRQIIQGQGGDDTLIGSLADDTIVGNPGNDTLYGNAGSDSVQGNQGSDTIAGGPGNDFIQGNKEDDFLFGDLTRDGLPLPEGTGNDFILGGIGNDLMFGNQGDDSLDGEGGTDTIYGGKDNDFIIGDAGEDFLAGDDGNDLLYGGLDNDILVGGLGIDTLYGEDGADILNGSEGNDLVVGGAGDDILYGDDLTAESFGAGNDIVYGNEGNDIAYGGSGNDVLFGNEGNDNLFGNRGNDVLYGGQGDDTAYAGQDNDQVFGDKGNDVLFGNLGNDFVNGGEGNDLLLGNEGSDLIDGGSGGDIIYGGQDNDTIRGEDGDDLLFGDKGDDVIFGGVGSNTLTGGQGSDQFVISPGLGFLQQTRNLITDFTDGQDFLLLADGITFDDLDLRQEIDANGTVNTVVLDRLTGTVTILQNVSASAITRDDFLPPLAPPPPPPPPQAAPLPDIPTPPIVNPPVTPGPGPTEPEPEPEPEESVIQFSNATYRINENGTPEAMLVTVTRGNNTEGVISADVVLQSNPGTATAVNDYENFVPVTIRFAEGDTTAKQVAIPIVNDTLAEDTETISLQLTNLTGTAVLGSQSTATVEIIDDDNPGELEFVIPAEGSFRVKEDGSVVRQVQVRRVNGSSGEVSAQISLAAGSASTNPPGQPGNVGEDFGAVTVPVSFADGETATKTIQLPPTAILRGTLGQVDGLKIVNLSLTNPTGGVELSTTAAPLQIEDMDQLVVSLEVTPPGNEAFEAQGALQAPATREGVFTIALRDANGALVPAPAGGLTVSYRVDTTAPTEPTDPEVAVEGQDYNAVFNNAPFTLASNTVFIPEGSSTATITINPTDDSLPEGKEFIKVILNETADYNIAADKQEGEVILIDNDSPIVRISPATGRIKEGTNPQTVLTISREDSVGNPITSGALTVNYGRGGTAANGVDYDLLTGQAVIPDGQSSITVTVRALDDSNAEPDETVRITLQGSTEPTQVYELKEGQTQSVVTIEDNETPQISVVGRAADVLADPPTGNQFQFIRFGDKAIPLTVNYTPAGTAVAGTDYTALPGTISFTAGQSSVSVPLTTIDNPNDANAKVTEIQIVDGAAYDLGFAPTGNLLFLN</sequence>
<gene>
    <name evidence="8" type="ORF">NG792_01675</name>
</gene>
<dbReference type="PROSITE" id="PS00330">
    <property type="entry name" value="HEMOLYSIN_CALCIUM"/>
    <property type="match status" value="4"/>
</dbReference>
<dbReference type="Pfam" id="PF00353">
    <property type="entry name" value="HemolysinCabind"/>
    <property type="match status" value="9"/>
</dbReference>
<keyword evidence="2" id="KW-0964">Secreted</keyword>
<dbReference type="PRINTS" id="PR00313">
    <property type="entry name" value="CABNDNGRPT"/>
</dbReference>
<reference evidence="8 9" key="1">
    <citation type="journal article" date="2022" name="Front. Microbiol.">
        <title>High genomic differentiation and limited gene flow indicate recent cryptic speciation within the genus Laspinema (cyanobacteria).</title>
        <authorList>
            <person name="Stanojkovic A."/>
            <person name="Skoupy S."/>
            <person name="Skaloud P."/>
            <person name="Dvorak P."/>
        </authorList>
    </citation>
    <scope>NUCLEOTIDE SEQUENCE [LARGE SCALE GENOMIC DNA]</scope>
    <source>
        <strain evidence="8 9">D3b</strain>
    </source>
</reference>
<dbReference type="InterPro" id="IPR038081">
    <property type="entry name" value="CalX-like_sf"/>
</dbReference>
<keyword evidence="4" id="KW-0677">Repeat</keyword>
<dbReference type="PANTHER" id="PTHR38340:SF1">
    <property type="entry name" value="S-LAYER PROTEIN"/>
    <property type="match status" value="1"/>
</dbReference>
<dbReference type="InterPro" id="IPR050557">
    <property type="entry name" value="RTX_toxin/Mannuronan_C5-epim"/>
</dbReference>
<keyword evidence="9" id="KW-1185">Reference proteome</keyword>
<dbReference type="Pfam" id="PF03160">
    <property type="entry name" value="Calx-beta"/>
    <property type="match status" value="4"/>
</dbReference>
<organism evidence="8 9">
    <name type="scientific">Laspinema olomoucense D3b</name>
    <dbReference type="NCBI Taxonomy" id="2953688"/>
    <lineage>
        <taxon>Bacteria</taxon>
        <taxon>Bacillati</taxon>
        <taxon>Cyanobacteriota</taxon>
        <taxon>Cyanophyceae</taxon>
        <taxon>Oscillatoriophycideae</taxon>
        <taxon>Oscillatoriales</taxon>
        <taxon>Laspinemataceae</taxon>
        <taxon>Laspinema</taxon>
        <taxon>Laspinema olomoucense</taxon>
    </lineage>
</organism>
<dbReference type="Proteomes" id="UP001525961">
    <property type="component" value="Unassembled WGS sequence"/>
</dbReference>
<dbReference type="Gene3D" id="2.60.40.2030">
    <property type="match status" value="5"/>
</dbReference>
<evidence type="ECO:0000256" key="1">
    <source>
        <dbReference type="ARBA" id="ARBA00004613"/>
    </source>
</evidence>
<dbReference type="RefSeq" id="WP_261234277.1">
    <property type="nucleotide sequence ID" value="NZ_JAMXFA010000002.1"/>
</dbReference>
<dbReference type="SMART" id="SM00237">
    <property type="entry name" value="Calx_beta"/>
    <property type="match status" value="2"/>
</dbReference>
<evidence type="ECO:0000256" key="5">
    <source>
        <dbReference type="ARBA" id="ARBA00022837"/>
    </source>
</evidence>
<dbReference type="SUPFAM" id="SSF141072">
    <property type="entry name" value="CalX-like"/>
    <property type="match status" value="5"/>
</dbReference>
<evidence type="ECO:0000256" key="4">
    <source>
        <dbReference type="ARBA" id="ARBA00022737"/>
    </source>
</evidence>
<dbReference type="PANTHER" id="PTHR38340">
    <property type="entry name" value="S-LAYER PROTEIN"/>
    <property type="match status" value="1"/>
</dbReference>
<evidence type="ECO:0000256" key="2">
    <source>
        <dbReference type="ARBA" id="ARBA00022525"/>
    </source>
</evidence>
<evidence type="ECO:0000256" key="3">
    <source>
        <dbReference type="ARBA" id="ARBA00022729"/>
    </source>
</evidence>
<accession>A0ABT2N564</accession>